<dbReference type="EMBL" id="QVIG01000001">
    <property type="protein sequence ID" value="RGD57895.1"/>
    <property type="molecule type" value="Genomic_DNA"/>
</dbReference>
<accession>A0A372ZRS8</accession>
<dbReference type="Gene3D" id="1.10.10.10">
    <property type="entry name" value="Winged helix-like DNA-binding domain superfamily/Winged helix DNA-binding domain"/>
    <property type="match status" value="1"/>
</dbReference>
<dbReference type="AlphaFoldDB" id="A0A372ZRS8"/>
<evidence type="ECO:0000313" key="2">
    <source>
        <dbReference type="Proteomes" id="UP000263377"/>
    </source>
</evidence>
<protein>
    <recommendedName>
        <fullName evidence="3">ArsR family transcriptional regulator</fullName>
    </recommendedName>
</protein>
<evidence type="ECO:0000313" key="1">
    <source>
        <dbReference type="EMBL" id="RGD57895.1"/>
    </source>
</evidence>
<dbReference type="InterPro" id="IPR036388">
    <property type="entry name" value="WH-like_DNA-bd_sf"/>
</dbReference>
<organism evidence="1 2">
    <name type="scientific">Kitasatospora xanthocidica</name>
    <dbReference type="NCBI Taxonomy" id="83382"/>
    <lineage>
        <taxon>Bacteria</taxon>
        <taxon>Bacillati</taxon>
        <taxon>Actinomycetota</taxon>
        <taxon>Actinomycetes</taxon>
        <taxon>Kitasatosporales</taxon>
        <taxon>Streptomycetaceae</taxon>
        <taxon>Kitasatospora</taxon>
    </lineage>
</organism>
<evidence type="ECO:0008006" key="3">
    <source>
        <dbReference type="Google" id="ProtNLM"/>
    </source>
</evidence>
<dbReference type="Proteomes" id="UP000263377">
    <property type="component" value="Unassembled WGS sequence"/>
</dbReference>
<proteinExistence type="predicted"/>
<reference evidence="1 2" key="1">
    <citation type="submission" date="2018-08" db="EMBL/GenBank/DDBJ databases">
        <title>Diversity &amp; Physiological Properties of Lignin-Decomposing Actinobacteria from Soil.</title>
        <authorList>
            <person name="Roh S.G."/>
            <person name="Kim S.B."/>
        </authorList>
    </citation>
    <scope>NUCLEOTIDE SEQUENCE [LARGE SCALE GENOMIC DNA]</scope>
    <source>
        <strain evidence="1 2">MMS17-GH009</strain>
    </source>
</reference>
<keyword evidence="2" id="KW-1185">Reference proteome</keyword>
<dbReference type="InterPro" id="IPR036390">
    <property type="entry name" value="WH_DNA-bd_sf"/>
</dbReference>
<dbReference type="SUPFAM" id="SSF46785">
    <property type="entry name" value="Winged helix' DNA-binding domain"/>
    <property type="match status" value="1"/>
</dbReference>
<dbReference type="RefSeq" id="WP_117486600.1">
    <property type="nucleotide sequence ID" value="NZ_QVIG01000001.1"/>
</dbReference>
<sequence>MAFRFHFTGEDLARTRVAGAMAAMVELNVAVRVLREGCTTGDVVAAVRISAASAGEHTTVLRAAGLVTTLRGRNTAIHTPTAAGLTLLAAATG</sequence>
<gene>
    <name evidence="1" type="ORF">DR950_08920</name>
</gene>
<name>A0A372ZRS8_9ACTN</name>
<comment type="caution">
    <text evidence="1">The sequence shown here is derived from an EMBL/GenBank/DDBJ whole genome shotgun (WGS) entry which is preliminary data.</text>
</comment>